<keyword evidence="2" id="KW-1185">Reference proteome</keyword>
<evidence type="ECO:0000313" key="2">
    <source>
        <dbReference type="Proteomes" id="UP000481421"/>
    </source>
</evidence>
<organism evidence="1 2">
    <name type="scientific">Pseudotabrizicola algicola</name>
    <dbReference type="NCBI Taxonomy" id="2709381"/>
    <lineage>
        <taxon>Bacteria</taxon>
        <taxon>Pseudomonadati</taxon>
        <taxon>Pseudomonadota</taxon>
        <taxon>Alphaproteobacteria</taxon>
        <taxon>Rhodobacterales</taxon>
        <taxon>Paracoccaceae</taxon>
        <taxon>Pseudotabrizicola</taxon>
    </lineage>
</organism>
<accession>A0A6B3RKD2</accession>
<dbReference type="EMBL" id="JAAIKE010000002">
    <property type="protein sequence ID" value="NEX46527.1"/>
    <property type="molecule type" value="Genomic_DNA"/>
</dbReference>
<reference evidence="1 2" key="1">
    <citation type="submission" date="2020-02" db="EMBL/GenBank/DDBJ databases">
        <title>Rhodobacter algicola sp. nov., isolated from microalga culture.</title>
        <authorList>
            <person name="Park C.-Y."/>
        </authorList>
    </citation>
    <scope>NUCLEOTIDE SEQUENCE [LARGE SCALE GENOMIC DNA]</scope>
    <source>
        <strain evidence="1 2">ETT8</strain>
    </source>
</reference>
<name>A0A6B3RKD2_9RHOB</name>
<dbReference type="RefSeq" id="WP_164611258.1">
    <property type="nucleotide sequence ID" value="NZ_JAAIKE010000002.1"/>
</dbReference>
<proteinExistence type="predicted"/>
<dbReference type="Proteomes" id="UP000481421">
    <property type="component" value="Unassembled WGS sequence"/>
</dbReference>
<comment type="caution">
    <text evidence="1">The sequence shown here is derived from an EMBL/GenBank/DDBJ whole genome shotgun (WGS) entry which is preliminary data.</text>
</comment>
<gene>
    <name evidence="1" type="ORF">G3572_09925</name>
</gene>
<protein>
    <submittedName>
        <fullName evidence="1">Uncharacterized protein</fullName>
    </submittedName>
</protein>
<dbReference type="AlphaFoldDB" id="A0A6B3RKD2"/>
<evidence type="ECO:0000313" key="1">
    <source>
        <dbReference type="EMBL" id="NEX46527.1"/>
    </source>
</evidence>
<sequence length="88" mass="9262">MTNPFQSRSADLGGPATDILPVTPSDTVDLSHVALALYVERGGVISFVTERNQTRSVEVADFTILPVATRRVNAAGTTAIGIHALVLT</sequence>